<dbReference type="InterPro" id="IPR024036">
    <property type="entry name" value="tRNA-dHydroUridine_Synthase_C"/>
</dbReference>
<reference evidence="14 15" key="1">
    <citation type="submission" date="2020-02" db="EMBL/GenBank/DDBJ databases">
        <title>Fructobacillus sp. isolated from paper mulberry of Taiwan.</title>
        <authorList>
            <person name="Lin S.-T."/>
        </authorList>
    </citation>
    <scope>NUCLEOTIDE SEQUENCE [LARGE SCALE GENOMIC DNA]</scope>
    <source>
        <strain evidence="14 15">M2-14</strain>
    </source>
</reference>
<dbReference type="InterPro" id="IPR013785">
    <property type="entry name" value="Aldolase_TIM"/>
</dbReference>
<sequence length="343" mass="38492">MRQAKSAYWQKVVDSAKNSDGTPRPFFSMAPMEAVTDTIFRRVVAKAGGPDIYYTEFTNAASMVHPEAKFSVQGRLAVADGEEMPIAQIWGSKPEAIAGAAKLLPDLGYEAVDLNMGCPDGTVIKNSAGSDLIRHHDTAIALIEAAKESGLPVSVKTRLGFYRIDEYEEWLTTILEQDIQVLTIHLRTRKEMSKADAHFELIDDIVALRDKYAPNTLLQINGDIKNFKHGLELAAAHPGVDGIMIGRGVLEDPYAFNHEEKKHSLSESIDLLKYQLDLYDEVNNSVTPKHFEALKRYFKIYLRGFAHAAKLRQALMETHATDEVRALLAEHEDDLVRWEKEQR</sequence>
<dbReference type="Gene3D" id="1.10.1200.80">
    <property type="entry name" value="Putative flavin oxidoreducatase, domain 2"/>
    <property type="match status" value="1"/>
</dbReference>
<dbReference type="InterPro" id="IPR001269">
    <property type="entry name" value="DUS_fam"/>
</dbReference>
<evidence type="ECO:0000256" key="3">
    <source>
        <dbReference type="ARBA" id="ARBA00022555"/>
    </source>
</evidence>
<comment type="catalytic activity">
    <reaction evidence="11">
        <text>a 5,6-dihydrouridine in tRNA + NAD(+) = a uridine in tRNA + NADH + H(+)</text>
        <dbReference type="Rhea" id="RHEA:54452"/>
        <dbReference type="Rhea" id="RHEA-COMP:13339"/>
        <dbReference type="Rhea" id="RHEA-COMP:13887"/>
        <dbReference type="ChEBI" id="CHEBI:15378"/>
        <dbReference type="ChEBI" id="CHEBI:57540"/>
        <dbReference type="ChEBI" id="CHEBI:57945"/>
        <dbReference type="ChEBI" id="CHEBI:65315"/>
        <dbReference type="ChEBI" id="CHEBI:74443"/>
    </reaction>
</comment>
<keyword evidence="5 12" id="KW-0288">FMN</keyword>
<evidence type="ECO:0000256" key="1">
    <source>
        <dbReference type="ARBA" id="ARBA00001917"/>
    </source>
</evidence>
<dbReference type="CDD" id="cd02801">
    <property type="entry name" value="DUS_like_FMN"/>
    <property type="match status" value="1"/>
</dbReference>
<evidence type="ECO:0000259" key="13">
    <source>
        <dbReference type="Pfam" id="PF01207"/>
    </source>
</evidence>
<keyword evidence="9 12" id="KW-0560">Oxidoreductase</keyword>
<evidence type="ECO:0000256" key="5">
    <source>
        <dbReference type="ARBA" id="ARBA00022643"/>
    </source>
</evidence>
<accession>A0ABS5QYK7</accession>
<dbReference type="Pfam" id="PF01207">
    <property type="entry name" value="Dus"/>
    <property type="match status" value="1"/>
</dbReference>
<dbReference type="EC" id="1.3.1.-" evidence="12"/>
<dbReference type="PROSITE" id="PS01136">
    <property type="entry name" value="UPF0034"/>
    <property type="match status" value="1"/>
</dbReference>
<comment type="cofactor">
    <cofactor evidence="1 12">
        <name>FMN</name>
        <dbReference type="ChEBI" id="CHEBI:58210"/>
    </cofactor>
</comment>
<keyword evidence="7" id="KW-0521">NADP</keyword>
<dbReference type="RefSeq" id="WP_213808559.1">
    <property type="nucleotide sequence ID" value="NZ_JAAMFK010000001.1"/>
</dbReference>
<keyword evidence="4 12" id="KW-0285">Flavoprotein</keyword>
<dbReference type="SUPFAM" id="SSF51395">
    <property type="entry name" value="FMN-linked oxidoreductases"/>
    <property type="match status" value="1"/>
</dbReference>
<evidence type="ECO:0000313" key="14">
    <source>
        <dbReference type="EMBL" id="MBS9338278.1"/>
    </source>
</evidence>
<evidence type="ECO:0000256" key="10">
    <source>
        <dbReference type="ARBA" id="ARBA00048205"/>
    </source>
</evidence>
<keyword evidence="6 12" id="KW-0819">tRNA processing</keyword>
<comment type="function">
    <text evidence="2 12">Catalyzes the synthesis of 5,6-dihydrouridine (D), a modified base found in the D-loop of most tRNAs, via the reduction of the C5-C6 double bond in target uridines.</text>
</comment>
<evidence type="ECO:0000256" key="8">
    <source>
        <dbReference type="ARBA" id="ARBA00022884"/>
    </source>
</evidence>
<evidence type="ECO:0000256" key="2">
    <source>
        <dbReference type="ARBA" id="ARBA00002790"/>
    </source>
</evidence>
<dbReference type="Proteomes" id="UP001519504">
    <property type="component" value="Unassembled WGS sequence"/>
</dbReference>
<comment type="catalytic activity">
    <reaction evidence="10">
        <text>a 5,6-dihydrouridine in tRNA + NADP(+) = a uridine in tRNA + NADPH + H(+)</text>
        <dbReference type="Rhea" id="RHEA:23624"/>
        <dbReference type="Rhea" id="RHEA-COMP:13339"/>
        <dbReference type="Rhea" id="RHEA-COMP:13887"/>
        <dbReference type="ChEBI" id="CHEBI:15378"/>
        <dbReference type="ChEBI" id="CHEBI:57783"/>
        <dbReference type="ChEBI" id="CHEBI:58349"/>
        <dbReference type="ChEBI" id="CHEBI:65315"/>
        <dbReference type="ChEBI" id="CHEBI:74443"/>
    </reaction>
</comment>
<evidence type="ECO:0000256" key="12">
    <source>
        <dbReference type="PIRNR" id="PIRNR006621"/>
    </source>
</evidence>
<dbReference type="Gene3D" id="3.20.20.70">
    <property type="entry name" value="Aldolase class I"/>
    <property type="match status" value="1"/>
</dbReference>
<evidence type="ECO:0000256" key="7">
    <source>
        <dbReference type="ARBA" id="ARBA00022857"/>
    </source>
</evidence>
<keyword evidence="15" id="KW-1185">Reference proteome</keyword>
<name>A0ABS5QYK7_9LACO</name>
<dbReference type="InterPro" id="IPR018517">
    <property type="entry name" value="tRNA_hU_synthase_CS"/>
</dbReference>
<proteinExistence type="inferred from homology"/>
<keyword evidence="8" id="KW-0694">RNA-binding</keyword>
<evidence type="ECO:0000313" key="15">
    <source>
        <dbReference type="Proteomes" id="UP001519504"/>
    </source>
</evidence>
<organism evidence="14 15">
    <name type="scientific">Fructobacillus broussonetiae</name>
    <dbReference type="NCBI Taxonomy" id="2713173"/>
    <lineage>
        <taxon>Bacteria</taxon>
        <taxon>Bacillati</taxon>
        <taxon>Bacillota</taxon>
        <taxon>Bacilli</taxon>
        <taxon>Lactobacillales</taxon>
        <taxon>Lactobacillaceae</taxon>
        <taxon>Fructobacillus</taxon>
    </lineage>
</organism>
<dbReference type="PANTHER" id="PTHR11082">
    <property type="entry name" value="TRNA-DIHYDROURIDINE SYNTHASE"/>
    <property type="match status" value="1"/>
</dbReference>
<comment type="caution">
    <text evidence="14">The sequence shown here is derived from an EMBL/GenBank/DDBJ whole genome shotgun (WGS) entry which is preliminary data.</text>
</comment>
<evidence type="ECO:0000256" key="6">
    <source>
        <dbReference type="ARBA" id="ARBA00022694"/>
    </source>
</evidence>
<dbReference type="PIRSF" id="PIRSF006621">
    <property type="entry name" value="Dus"/>
    <property type="match status" value="1"/>
</dbReference>
<dbReference type="InterPro" id="IPR035587">
    <property type="entry name" value="DUS-like_FMN-bd"/>
</dbReference>
<gene>
    <name evidence="14" type="ORF">G6R29_01335</name>
</gene>
<evidence type="ECO:0000256" key="9">
    <source>
        <dbReference type="ARBA" id="ARBA00023002"/>
    </source>
</evidence>
<keyword evidence="3" id="KW-0820">tRNA-binding</keyword>
<evidence type="ECO:0000256" key="11">
    <source>
        <dbReference type="ARBA" id="ARBA00048802"/>
    </source>
</evidence>
<dbReference type="EMBL" id="JAAMFK010000001">
    <property type="protein sequence ID" value="MBS9338278.1"/>
    <property type="molecule type" value="Genomic_DNA"/>
</dbReference>
<comment type="similarity">
    <text evidence="12">Belongs to the dus family.</text>
</comment>
<protein>
    <recommendedName>
        <fullName evidence="12">tRNA-dihydrouridine synthase</fullName>
        <ecNumber evidence="12">1.3.1.-</ecNumber>
    </recommendedName>
</protein>
<feature type="domain" description="DUS-like FMN-binding" evidence="13">
    <location>
        <begin position="29"/>
        <end position="328"/>
    </location>
</feature>
<dbReference type="PANTHER" id="PTHR11082:SF25">
    <property type="entry name" value="DUS-LIKE FMN-BINDING DOMAIN-CONTAINING PROTEIN"/>
    <property type="match status" value="1"/>
</dbReference>
<evidence type="ECO:0000256" key="4">
    <source>
        <dbReference type="ARBA" id="ARBA00022630"/>
    </source>
</evidence>